<evidence type="ECO:0000256" key="4">
    <source>
        <dbReference type="ARBA" id="ARBA00022692"/>
    </source>
</evidence>
<reference evidence="10" key="1">
    <citation type="journal article" date="2005" name="PLoS Biol.">
        <title>The genomes of Oryza sativa: a history of duplications.</title>
        <authorList>
            <person name="Yu J."/>
            <person name="Wang J."/>
            <person name="Lin W."/>
            <person name="Li S."/>
            <person name="Li H."/>
            <person name="Zhou J."/>
            <person name="Ni P."/>
            <person name="Dong W."/>
            <person name="Hu S."/>
            <person name="Zeng C."/>
            <person name="Zhang J."/>
            <person name="Zhang Y."/>
            <person name="Li R."/>
            <person name="Xu Z."/>
            <person name="Li S."/>
            <person name="Li X."/>
            <person name="Zheng H."/>
            <person name="Cong L."/>
            <person name="Lin L."/>
            <person name="Yin J."/>
            <person name="Geng J."/>
            <person name="Li G."/>
            <person name="Shi J."/>
            <person name="Liu J."/>
            <person name="Lv H."/>
            <person name="Li J."/>
            <person name="Wang J."/>
            <person name="Deng Y."/>
            <person name="Ran L."/>
            <person name="Shi X."/>
            <person name="Wang X."/>
            <person name="Wu Q."/>
            <person name="Li C."/>
            <person name="Ren X."/>
            <person name="Wang J."/>
            <person name="Wang X."/>
            <person name="Li D."/>
            <person name="Liu D."/>
            <person name="Zhang X."/>
            <person name="Ji Z."/>
            <person name="Zhao W."/>
            <person name="Sun Y."/>
            <person name="Zhang Z."/>
            <person name="Bao J."/>
            <person name="Han Y."/>
            <person name="Dong L."/>
            <person name="Ji J."/>
            <person name="Chen P."/>
            <person name="Wu S."/>
            <person name="Liu J."/>
            <person name="Xiao Y."/>
            <person name="Bu D."/>
            <person name="Tan J."/>
            <person name="Yang L."/>
            <person name="Ye C."/>
            <person name="Zhang J."/>
            <person name="Xu J."/>
            <person name="Zhou Y."/>
            <person name="Yu Y."/>
            <person name="Zhang B."/>
            <person name="Zhuang S."/>
            <person name="Wei H."/>
            <person name="Liu B."/>
            <person name="Lei M."/>
            <person name="Yu H."/>
            <person name="Li Y."/>
            <person name="Xu H."/>
            <person name="Wei S."/>
            <person name="He X."/>
            <person name="Fang L."/>
            <person name="Zhang Z."/>
            <person name="Zhang Y."/>
            <person name="Huang X."/>
            <person name="Su Z."/>
            <person name="Tong W."/>
            <person name="Li J."/>
            <person name="Tong Z."/>
            <person name="Li S."/>
            <person name="Ye J."/>
            <person name="Wang L."/>
            <person name="Fang L."/>
            <person name="Lei T."/>
            <person name="Chen C."/>
            <person name="Chen H."/>
            <person name="Xu Z."/>
            <person name="Li H."/>
            <person name="Huang H."/>
            <person name="Zhang F."/>
            <person name="Xu H."/>
            <person name="Li N."/>
            <person name="Zhao C."/>
            <person name="Li S."/>
            <person name="Dong L."/>
            <person name="Huang Y."/>
            <person name="Li L."/>
            <person name="Xi Y."/>
            <person name="Qi Q."/>
            <person name="Li W."/>
            <person name="Zhang B."/>
            <person name="Hu W."/>
            <person name="Zhang Y."/>
            <person name="Tian X."/>
            <person name="Jiao Y."/>
            <person name="Liang X."/>
            <person name="Jin J."/>
            <person name="Gao L."/>
            <person name="Zheng W."/>
            <person name="Hao B."/>
            <person name="Liu S."/>
            <person name="Wang W."/>
            <person name="Yuan L."/>
            <person name="Cao M."/>
            <person name="McDermott J."/>
            <person name="Samudrala R."/>
            <person name="Wang J."/>
            <person name="Wong G.K."/>
            <person name="Yang H."/>
        </authorList>
    </citation>
    <scope>NUCLEOTIDE SEQUENCE [LARGE SCALE GENOMIC DNA]</scope>
</reference>
<comment type="similarity">
    <text evidence="2 9">Belongs to the mitochondrial pyruvate carrier (MPC) (TC 2.A.105) family.</text>
</comment>
<evidence type="ECO:0000256" key="1">
    <source>
        <dbReference type="ARBA" id="ARBA00004448"/>
    </source>
</evidence>
<evidence type="ECO:0000256" key="8">
    <source>
        <dbReference type="ARBA" id="ARBA00023136"/>
    </source>
</evidence>
<comment type="subcellular location">
    <subcellularLocation>
        <location evidence="1 9">Mitochondrion inner membrane</location>
        <topology evidence="1 9">Multi-pass membrane protein</topology>
    </subcellularLocation>
</comment>
<gene>
    <name evidence="10" type="ORF">OsJ_27292</name>
</gene>
<keyword evidence="7 9" id="KW-0496">Mitochondrion</keyword>
<keyword evidence="3 9" id="KW-0813">Transport</keyword>
<sequence length="80" mass="8822">MATAAKAFWNSPVGPRTTHFWGPVANWGFVLAGLVDMNKPPEMISGNMTADVTIFFYKLDQIKWNLALRQALHPGAHGNP</sequence>
<evidence type="ECO:0000256" key="2">
    <source>
        <dbReference type="ARBA" id="ARBA00006416"/>
    </source>
</evidence>
<protein>
    <recommendedName>
        <fullName evidence="9">Mitochondrial pyruvate carrier</fullName>
    </recommendedName>
</protein>
<dbReference type="PANTHER" id="PTHR14154">
    <property type="entry name" value="UPF0041 BRAIN PROTEIN 44-RELATED"/>
    <property type="match status" value="1"/>
</dbReference>
<dbReference type="InterPro" id="IPR005336">
    <property type="entry name" value="MPC"/>
</dbReference>
<keyword evidence="6" id="KW-1133">Transmembrane helix</keyword>
<evidence type="ECO:0000256" key="6">
    <source>
        <dbReference type="ARBA" id="ARBA00022989"/>
    </source>
</evidence>
<dbReference type="Proteomes" id="UP000007752">
    <property type="component" value="Chromosome 8"/>
</dbReference>
<evidence type="ECO:0000256" key="7">
    <source>
        <dbReference type="ARBA" id="ARBA00023128"/>
    </source>
</evidence>
<evidence type="ECO:0000313" key="10">
    <source>
        <dbReference type="EMBL" id="EAZ42720.1"/>
    </source>
</evidence>
<proteinExistence type="inferred from homology"/>
<organism evidence="10">
    <name type="scientific">Oryza sativa subsp. japonica</name>
    <name type="common">Rice</name>
    <dbReference type="NCBI Taxonomy" id="39947"/>
    <lineage>
        <taxon>Eukaryota</taxon>
        <taxon>Viridiplantae</taxon>
        <taxon>Streptophyta</taxon>
        <taxon>Embryophyta</taxon>
        <taxon>Tracheophyta</taxon>
        <taxon>Spermatophyta</taxon>
        <taxon>Magnoliopsida</taxon>
        <taxon>Liliopsida</taxon>
        <taxon>Poales</taxon>
        <taxon>Poaceae</taxon>
        <taxon>BOP clade</taxon>
        <taxon>Oryzoideae</taxon>
        <taxon>Oryzeae</taxon>
        <taxon>Oryzinae</taxon>
        <taxon>Oryza</taxon>
        <taxon>Oryza sativa</taxon>
    </lineage>
</organism>
<dbReference type="GO" id="GO:0006850">
    <property type="term" value="P:pyruvate import into mitochondria"/>
    <property type="evidence" value="ECO:0007669"/>
    <property type="project" value="InterPro"/>
</dbReference>
<evidence type="ECO:0000256" key="9">
    <source>
        <dbReference type="RuleBase" id="RU363100"/>
    </source>
</evidence>
<dbReference type="GO" id="GO:0005743">
    <property type="term" value="C:mitochondrial inner membrane"/>
    <property type="evidence" value="ECO:0007669"/>
    <property type="project" value="UniProtKB-SubCell"/>
</dbReference>
<keyword evidence="4" id="KW-0812">Transmembrane</keyword>
<keyword evidence="8" id="KW-0472">Membrane</keyword>
<dbReference type="Pfam" id="PF03650">
    <property type="entry name" value="MPC"/>
    <property type="match status" value="1"/>
</dbReference>
<reference evidence="10" key="2">
    <citation type="submission" date="2008-12" db="EMBL/GenBank/DDBJ databases">
        <title>Improved gene annotation of the rice (Oryza sativa) genomes.</title>
        <authorList>
            <person name="Wang J."/>
            <person name="Li R."/>
            <person name="Fan W."/>
            <person name="Huang Q."/>
            <person name="Zhang J."/>
            <person name="Zhou Y."/>
            <person name="Hu Y."/>
            <person name="Zi S."/>
            <person name="Li J."/>
            <person name="Ni P."/>
            <person name="Zheng H."/>
            <person name="Zhang Y."/>
            <person name="Zhao M."/>
            <person name="Hao Q."/>
            <person name="McDermott J."/>
            <person name="Samudrala R."/>
            <person name="Kristiansen K."/>
            <person name="Wong G.K.-S."/>
        </authorList>
    </citation>
    <scope>NUCLEOTIDE SEQUENCE</scope>
</reference>
<comment type="function">
    <text evidence="9">Mediates the uptake of pyruvate into mitochondria.</text>
</comment>
<evidence type="ECO:0000256" key="5">
    <source>
        <dbReference type="ARBA" id="ARBA00022792"/>
    </source>
</evidence>
<evidence type="ECO:0000256" key="3">
    <source>
        <dbReference type="ARBA" id="ARBA00022448"/>
    </source>
</evidence>
<accession>A3BT31</accession>
<name>A3BT31_ORYSJ</name>
<dbReference type="AlphaFoldDB" id="A3BT31"/>
<keyword evidence="5 9" id="KW-0999">Mitochondrion inner membrane</keyword>
<dbReference type="EMBL" id="CM000145">
    <property type="protein sequence ID" value="EAZ42720.1"/>
    <property type="molecule type" value="Genomic_DNA"/>
</dbReference>